<evidence type="ECO:0000313" key="11">
    <source>
        <dbReference type="Proteomes" id="UP000014071"/>
    </source>
</evidence>
<accession>R9P8G7</accession>
<keyword evidence="5" id="KW-0808">Transferase</keyword>
<feature type="binding site" evidence="7">
    <location>
        <position position="229"/>
    </location>
    <ligand>
        <name>ATP</name>
        <dbReference type="ChEBI" id="CHEBI:30616"/>
    </ligand>
</feature>
<gene>
    <name evidence="10" type="ORF">PHSY_005138</name>
</gene>
<feature type="binding site" evidence="7">
    <location>
        <position position="219"/>
    </location>
    <ligand>
        <name>ATP</name>
        <dbReference type="ChEBI" id="CHEBI:30616"/>
    </ligand>
</feature>
<dbReference type="Proteomes" id="UP000014071">
    <property type="component" value="Unassembled WGS sequence"/>
</dbReference>
<dbReference type="GO" id="GO:0006241">
    <property type="term" value="P:CTP biosynthetic process"/>
    <property type="evidence" value="ECO:0007669"/>
    <property type="project" value="InterPro"/>
</dbReference>
<dbReference type="HAMAP" id="MF_00451">
    <property type="entry name" value="NDP_kinase"/>
    <property type="match status" value="1"/>
</dbReference>
<dbReference type="Gene3D" id="3.30.70.141">
    <property type="entry name" value="Nucleoside diphosphate kinase-like domain"/>
    <property type="match status" value="1"/>
</dbReference>
<dbReference type="PANTHER" id="PTHR11349">
    <property type="entry name" value="NUCLEOSIDE DIPHOSPHATE KINASE"/>
    <property type="match status" value="1"/>
</dbReference>
<dbReference type="InterPro" id="IPR036850">
    <property type="entry name" value="NDK-like_dom_sf"/>
</dbReference>
<dbReference type="PROSITE" id="PS51374">
    <property type="entry name" value="NDPK_LIKE"/>
    <property type="match status" value="1"/>
</dbReference>
<dbReference type="GO" id="GO:0004550">
    <property type="term" value="F:nucleoside diphosphate kinase activity"/>
    <property type="evidence" value="ECO:0007669"/>
    <property type="project" value="UniProtKB-EC"/>
</dbReference>
<dbReference type="EC" id="2.7.4.6" evidence="3"/>
<dbReference type="RefSeq" id="XP_012191139.1">
    <property type="nucleotide sequence ID" value="XM_012335749.1"/>
</dbReference>
<feature type="binding site" evidence="7">
    <location>
        <position position="208"/>
    </location>
    <ligand>
        <name>ATP</name>
        <dbReference type="ChEBI" id="CHEBI:30616"/>
    </ligand>
</feature>
<dbReference type="GO" id="GO:0006228">
    <property type="term" value="P:UTP biosynthetic process"/>
    <property type="evidence" value="ECO:0007669"/>
    <property type="project" value="InterPro"/>
</dbReference>
<sequence length="269" mass="29348">MVSARKSVREAEKIDRQSAAIFQEETKKNRFRLTSIHHHHSPPNTEMFARTAIPAFRAASVRAFSTQAASTGTASARRYMGAAALAAGGALTYSAFAAPSVHLEGPTTIAGELGTSTEKSYVMIKPDGVSRQIVGDIISRFERRGYKLVALKTLIPSEELAKEHYIDLAKKPFYGGLVKYITSGTPVVAMVWQGKDVIRQGRRLVGATNPLDAAPGSIRGDFCVSVGRNIIHASDSHESATKEIGLWFHEKELATEYKPIAWDMIMADN</sequence>
<keyword evidence="6 10" id="KW-0418">Kinase</keyword>
<dbReference type="PRINTS" id="PR01243">
    <property type="entry name" value="NUCDPKINASE"/>
</dbReference>
<proteinExistence type="inferred from homology"/>
<dbReference type="HOGENOM" id="CLU_060216_5_0_1"/>
<feature type="binding site" evidence="7">
    <location>
        <position position="202"/>
    </location>
    <ligand>
        <name>ATP</name>
        <dbReference type="ChEBI" id="CHEBI:30616"/>
    </ligand>
</feature>
<protein>
    <recommendedName>
        <fullName evidence="4">Nucleoside diphosphate kinase</fullName>
        <ecNumber evidence="3">2.7.4.6</ecNumber>
    </recommendedName>
</protein>
<name>R9P8G7_PSEHS</name>
<dbReference type="GeneID" id="24110418"/>
<dbReference type="AlphaFoldDB" id="R9P8G7"/>
<evidence type="ECO:0000313" key="10">
    <source>
        <dbReference type="EMBL" id="GAC97552.1"/>
    </source>
</evidence>
<reference evidence="11" key="1">
    <citation type="journal article" date="2013" name="Genome Announc.">
        <title>Draft genome sequence of the basidiomycetous yeast-like fungus Pseudozyma hubeiensis SY62, which produces an abundant amount of the biosurfactant mannosylerythritol lipids.</title>
        <authorList>
            <person name="Konishi M."/>
            <person name="Hatada Y."/>
            <person name="Horiuchi J."/>
        </authorList>
    </citation>
    <scope>NUCLEOTIDE SEQUENCE [LARGE SCALE GENOMIC DNA]</scope>
    <source>
        <strain evidence="11">SY62</strain>
    </source>
</reference>
<feature type="domain" description="Nucleoside diphosphate kinase-like" evidence="9">
    <location>
        <begin position="117"/>
        <end position="255"/>
    </location>
</feature>
<evidence type="ECO:0000256" key="4">
    <source>
        <dbReference type="ARBA" id="ARBA00017632"/>
    </source>
</evidence>
<dbReference type="NCBIfam" id="NF001908">
    <property type="entry name" value="PRK00668.1"/>
    <property type="match status" value="1"/>
</dbReference>
<dbReference type="eggNOG" id="KOG0888">
    <property type="taxonomic scope" value="Eukaryota"/>
</dbReference>
<evidence type="ECO:0000256" key="6">
    <source>
        <dbReference type="ARBA" id="ARBA00022777"/>
    </source>
</evidence>
<evidence type="ECO:0000259" key="9">
    <source>
        <dbReference type="SMART" id="SM00562"/>
    </source>
</evidence>
<feature type="active site" description="Pros-phosphohistidine intermediate" evidence="7">
    <location>
        <position position="232"/>
    </location>
</feature>
<evidence type="ECO:0000256" key="3">
    <source>
        <dbReference type="ARBA" id="ARBA00012966"/>
    </source>
</evidence>
<dbReference type="GO" id="GO:0006183">
    <property type="term" value="P:GTP biosynthetic process"/>
    <property type="evidence" value="ECO:0007669"/>
    <property type="project" value="InterPro"/>
</dbReference>
<organism evidence="10 11">
    <name type="scientific">Pseudozyma hubeiensis (strain SY62)</name>
    <name type="common">Yeast</name>
    <dbReference type="NCBI Taxonomy" id="1305764"/>
    <lineage>
        <taxon>Eukaryota</taxon>
        <taxon>Fungi</taxon>
        <taxon>Dikarya</taxon>
        <taxon>Basidiomycota</taxon>
        <taxon>Ustilaginomycotina</taxon>
        <taxon>Ustilaginomycetes</taxon>
        <taxon>Ustilaginales</taxon>
        <taxon>Ustilaginaceae</taxon>
        <taxon>Pseudozyma</taxon>
    </lineage>
</organism>
<dbReference type="InterPro" id="IPR001564">
    <property type="entry name" value="Nucleoside_diP_kinase"/>
</dbReference>
<evidence type="ECO:0000256" key="5">
    <source>
        <dbReference type="ARBA" id="ARBA00022679"/>
    </source>
</evidence>
<evidence type="ECO:0000256" key="2">
    <source>
        <dbReference type="ARBA" id="ARBA00008142"/>
    </source>
</evidence>
<evidence type="ECO:0000256" key="1">
    <source>
        <dbReference type="ARBA" id="ARBA00001946"/>
    </source>
</evidence>
<dbReference type="FunFam" id="3.30.70.141:FF:000002">
    <property type="entry name" value="Nucleoside diphosphate kinase"/>
    <property type="match status" value="1"/>
</dbReference>
<comment type="cofactor">
    <cofactor evidence="1">
        <name>Mg(2+)</name>
        <dbReference type="ChEBI" id="CHEBI:18420"/>
    </cofactor>
</comment>
<dbReference type="CDD" id="cd04413">
    <property type="entry name" value="NDPk_I"/>
    <property type="match status" value="1"/>
</dbReference>
<dbReference type="InterPro" id="IPR034907">
    <property type="entry name" value="NDK-like_dom"/>
</dbReference>
<dbReference type="SUPFAM" id="SSF54919">
    <property type="entry name" value="Nucleoside diphosphate kinase, NDK"/>
    <property type="match status" value="1"/>
</dbReference>
<comment type="similarity">
    <text evidence="2 7 8">Belongs to the NDK family.</text>
</comment>
<dbReference type="OrthoDB" id="2162449at2759"/>
<dbReference type="STRING" id="1305764.R9P8G7"/>
<evidence type="ECO:0000256" key="8">
    <source>
        <dbReference type="RuleBase" id="RU004011"/>
    </source>
</evidence>
<feature type="binding site" evidence="7">
    <location>
        <position position="125"/>
    </location>
    <ligand>
        <name>ATP</name>
        <dbReference type="ChEBI" id="CHEBI:30616"/>
    </ligand>
</feature>
<dbReference type="EMBL" id="DF238810">
    <property type="protein sequence ID" value="GAC97552.1"/>
    <property type="molecule type" value="Genomic_DNA"/>
</dbReference>
<feature type="binding site" evidence="7">
    <location>
        <position position="173"/>
    </location>
    <ligand>
        <name>ATP</name>
        <dbReference type="ChEBI" id="CHEBI:30616"/>
    </ligand>
</feature>
<dbReference type="Pfam" id="PF00334">
    <property type="entry name" value="NDK"/>
    <property type="match status" value="1"/>
</dbReference>
<keyword evidence="11" id="KW-1185">Reference proteome</keyword>
<evidence type="ECO:0000256" key="7">
    <source>
        <dbReference type="PROSITE-ProRule" id="PRU00706"/>
    </source>
</evidence>
<dbReference type="SMART" id="SM00562">
    <property type="entry name" value="NDK"/>
    <property type="match status" value="1"/>
</dbReference>